<name>A0A4V2K8Y9_9APHY</name>
<gene>
    <name evidence="2" type="ORF">BD310DRAFT_147845</name>
</gene>
<dbReference type="Proteomes" id="UP000292082">
    <property type="component" value="Unassembled WGS sequence"/>
</dbReference>
<proteinExistence type="predicted"/>
<evidence type="ECO:0000313" key="2">
    <source>
        <dbReference type="EMBL" id="TBU61838.1"/>
    </source>
</evidence>
<evidence type="ECO:0000256" key="1">
    <source>
        <dbReference type="SAM" id="MobiDB-lite"/>
    </source>
</evidence>
<evidence type="ECO:0000313" key="3">
    <source>
        <dbReference type="Proteomes" id="UP000292082"/>
    </source>
</evidence>
<dbReference type="EMBL" id="ML145096">
    <property type="protein sequence ID" value="TBU61838.1"/>
    <property type="molecule type" value="Genomic_DNA"/>
</dbReference>
<feature type="region of interest" description="Disordered" evidence="1">
    <location>
        <begin position="1"/>
        <end position="41"/>
    </location>
</feature>
<accession>A0A4V2K8Y9</accession>
<protein>
    <submittedName>
        <fullName evidence="2">Uncharacterized protein</fullName>
    </submittedName>
</protein>
<feature type="compositionally biased region" description="Basic residues" evidence="1">
    <location>
        <begin position="163"/>
        <end position="176"/>
    </location>
</feature>
<dbReference type="AlphaFoldDB" id="A0A4V2K8Y9"/>
<feature type="compositionally biased region" description="Basic and acidic residues" evidence="1">
    <location>
        <begin position="1"/>
        <end position="15"/>
    </location>
</feature>
<keyword evidence="3" id="KW-1185">Reference proteome</keyword>
<reference evidence="2 3" key="1">
    <citation type="submission" date="2019-01" db="EMBL/GenBank/DDBJ databases">
        <title>Draft genome sequences of three monokaryotic isolates of the white-rot basidiomycete fungus Dichomitus squalens.</title>
        <authorList>
            <consortium name="DOE Joint Genome Institute"/>
            <person name="Lopez S.C."/>
            <person name="Andreopoulos B."/>
            <person name="Pangilinan J."/>
            <person name="Lipzen A."/>
            <person name="Riley R."/>
            <person name="Ahrendt S."/>
            <person name="Ng V."/>
            <person name="Barry K."/>
            <person name="Daum C."/>
            <person name="Grigoriev I.V."/>
            <person name="Hilden K.S."/>
            <person name="Makela M.R."/>
            <person name="de Vries R.P."/>
        </authorList>
    </citation>
    <scope>NUCLEOTIDE SEQUENCE [LARGE SCALE GENOMIC DNA]</scope>
    <source>
        <strain evidence="2 3">CBS 464.89</strain>
    </source>
</reference>
<organism evidence="2 3">
    <name type="scientific">Dichomitus squalens</name>
    <dbReference type="NCBI Taxonomy" id="114155"/>
    <lineage>
        <taxon>Eukaryota</taxon>
        <taxon>Fungi</taxon>
        <taxon>Dikarya</taxon>
        <taxon>Basidiomycota</taxon>
        <taxon>Agaricomycotina</taxon>
        <taxon>Agaricomycetes</taxon>
        <taxon>Polyporales</taxon>
        <taxon>Polyporaceae</taxon>
        <taxon>Dichomitus</taxon>
    </lineage>
</organism>
<sequence length="176" mass="19527">MCARREPAGDEDRQTKTGGSVTGILRLGRPGQRTKKKERAYCRQFPPRTKEDGSWARQATGTGTVEWRSASVGMLDHIEECLKRRPGLSCPPTSPYNRPSAALLQRRTSISPMRARWDSVSDCVVMSANFLVKTYQSRTSLGLGLGQMKRSLGGGGSLGAIRQPRHRIRRSSTHMQ</sequence>
<feature type="region of interest" description="Disordered" evidence="1">
    <location>
        <begin position="154"/>
        <end position="176"/>
    </location>
</feature>